<dbReference type="Gene3D" id="1.10.10.10">
    <property type="entry name" value="Winged helix-like DNA-binding domain superfamily/Winged helix DNA-binding domain"/>
    <property type="match status" value="1"/>
</dbReference>
<gene>
    <name evidence="6" type="ORF">FHR21_000806</name>
</gene>
<evidence type="ECO:0000313" key="7">
    <source>
        <dbReference type="Proteomes" id="UP000537161"/>
    </source>
</evidence>
<dbReference type="Gene3D" id="3.40.190.10">
    <property type="entry name" value="Periplasmic binding protein-like II"/>
    <property type="match status" value="2"/>
</dbReference>
<dbReference type="GO" id="GO:0006351">
    <property type="term" value="P:DNA-templated transcription"/>
    <property type="evidence" value="ECO:0007669"/>
    <property type="project" value="TreeGrafter"/>
</dbReference>
<dbReference type="GO" id="GO:0043565">
    <property type="term" value="F:sequence-specific DNA binding"/>
    <property type="evidence" value="ECO:0007669"/>
    <property type="project" value="TreeGrafter"/>
</dbReference>
<dbReference type="Pfam" id="PF00126">
    <property type="entry name" value="HTH_1"/>
    <property type="match status" value="1"/>
</dbReference>
<evidence type="ECO:0000256" key="3">
    <source>
        <dbReference type="ARBA" id="ARBA00023125"/>
    </source>
</evidence>
<dbReference type="InterPro" id="IPR005119">
    <property type="entry name" value="LysR_subst-bd"/>
</dbReference>
<dbReference type="GO" id="GO:0003700">
    <property type="term" value="F:DNA-binding transcription factor activity"/>
    <property type="evidence" value="ECO:0007669"/>
    <property type="project" value="InterPro"/>
</dbReference>
<organism evidence="6 7">
    <name type="scientific">Sphingopyxis panaciterrulae</name>
    <dbReference type="NCBI Taxonomy" id="462372"/>
    <lineage>
        <taxon>Bacteria</taxon>
        <taxon>Pseudomonadati</taxon>
        <taxon>Pseudomonadota</taxon>
        <taxon>Alphaproteobacteria</taxon>
        <taxon>Sphingomonadales</taxon>
        <taxon>Sphingomonadaceae</taxon>
        <taxon>Sphingopyxis</taxon>
    </lineage>
</organism>
<evidence type="ECO:0000256" key="1">
    <source>
        <dbReference type="ARBA" id="ARBA00009437"/>
    </source>
</evidence>
<comment type="caution">
    <text evidence="6">The sequence shown here is derived from an EMBL/GenBank/DDBJ whole genome shotgun (WGS) entry which is preliminary data.</text>
</comment>
<evidence type="ECO:0000313" key="6">
    <source>
        <dbReference type="EMBL" id="MBB5705481.1"/>
    </source>
</evidence>
<dbReference type="EMBL" id="JACIJH010000001">
    <property type="protein sequence ID" value="MBB5705481.1"/>
    <property type="molecule type" value="Genomic_DNA"/>
</dbReference>
<keyword evidence="3 6" id="KW-0238">DNA-binding</keyword>
<dbReference type="Proteomes" id="UP000537161">
    <property type="component" value="Unassembled WGS sequence"/>
</dbReference>
<dbReference type="InterPro" id="IPR036388">
    <property type="entry name" value="WH-like_DNA-bd_sf"/>
</dbReference>
<dbReference type="InterPro" id="IPR036390">
    <property type="entry name" value="WH_DNA-bd_sf"/>
</dbReference>
<evidence type="ECO:0000259" key="5">
    <source>
        <dbReference type="PROSITE" id="PS50931"/>
    </source>
</evidence>
<protein>
    <submittedName>
        <fullName evidence="6">DNA-binding transcriptional LysR family regulator</fullName>
    </submittedName>
</protein>
<dbReference type="InterPro" id="IPR000847">
    <property type="entry name" value="LysR_HTH_N"/>
</dbReference>
<dbReference type="PROSITE" id="PS50931">
    <property type="entry name" value="HTH_LYSR"/>
    <property type="match status" value="1"/>
</dbReference>
<dbReference type="SUPFAM" id="SSF53850">
    <property type="entry name" value="Periplasmic binding protein-like II"/>
    <property type="match status" value="1"/>
</dbReference>
<accession>A0A7W9ER38</accession>
<dbReference type="SUPFAM" id="SSF46785">
    <property type="entry name" value="Winged helix' DNA-binding domain"/>
    <property type="match status" value="1"/>
</dbReference>
<dbReference type="AlphaFoldDB" id="A0A7W9ER38"/>
<evidence type="ECO:0000256" key="2">
    <source>
        <dbReference type="ARBA" id="ARBA00023015"/>
    </source>
</evidence>
<reference evidence="6 7" key="1">
    <citation type="submission" date="2020-08" db="EMBL/GenBank/DDBJ databases">
        <title>Genomic Encyclopedia of Type Strains, Phase IV (KMG-IV): sequencing the most valuable type-strain genomes for metagenomic binning, comparative biology and taxonomic classification.</title>
        <authorList>
            <person name="Goeker M."/>
        </authorList>
    </citation>
    <scope>NUCLEOTIDE SEQUENCE [LARGE SCALE GENOMIC DNA]</scope>
    <source>
        <strain evidence="6 7">DSM 27163</strain>
    </source>
</reference>
<evidence type="ECO:0000256" key="4">
    <source>
        <dbReference type="ARBA" id="ARBA00023163"/>
    </source>
</evidence>
<name>A0A7W9ER38_9SPHN</name>
<keyword evidence="7" id="KW-1185">Reference proteome</keyword>
<dbReference type="PANTHER" id="PTHR30537">
    <property type="entry name" value="HTH-TYPE TRANSCRIPTIONAL REGULATOR"/>
    <property type="match status" value="1"/>
</dbReference>
<dbReference type="InterPro" id="IPR058163">
    <property type="entry name" value="LysR-type_TF_proteobact-type"/>
</dbReference>
<dbReference type="PANTHER" id="PTHR30537:SF79">
    <property type="entry name" value="TRANSCRIPTIONAL REGULATOR-RELATED"/>
    <property type="match status" value="1"/>
</dbReference>
<comment type="similarity">
    <text evidence="1">Belongs to the LysR transcriptional regulatory family.</text>
</comment>
<proteinExistence type="inferred from homology"/>
<dbReference type="Pfam" id="PF03466">
    <property type="entry name" value="LysR_substrate"/>
    <property type="match status" value="1"/>
</dbReference>
<keyword evidence="4" id="KW-0804">Transcription</keyword>
<keyword evidence="2" id="KW-0805">Transcription regulation</keyword>
<feature type="domain" description="HTH lysR-type" evidence="5">
    <location>
        <begin position="1"/>
        <end position="47"/>
    </location>
</feature>
<sequence>MGRLGGVRHAAAWLNLDHTVVSRHIRFLEEWLGVSLFHRLGGRLVFTEVGESYHSRISAGMIELASATAQVLHKDDERYLRLWCVPGFAAQWLSEQLADFEQQCPELTIEMRPTDDTANLVMHEADIDIRFYGDSYLPSPGGKGLRFVELARPPFLIVANPELAIELSALRHISELANGPLLHEEHHEQWRAWFKLNGVEVPERLPGPLLWHAHLTIAAARIGRGVAIASTYLVGKDLANGTLVELQLPGSQQAVIGGYFFVTREDRWNSPGIVKLRRFLQAQIRLRDKA</sequence>